<feature type="transmembrane region" description="Helical" evidence="7">
    <location>
        <begin position="17"/>
        <end position="37"/>
    </location>
</feature>
<feature type="transmembrane region" description="Helical" evidence="7">
    <location>
        <begin position="114"/>
        <end position="134"/>
    </location>
</feature>
<feature type="domain" description="ABC transmembrane type-1" evidence="8">
    <location>
        <begin position="76"/>
        <end position="265"/>
    </location>
</feature>
<keyword evidence="2 7" id="KW-0813">Transport</keyword>
<keyword evidence="4 7" id="KW-0812">Transmembrane</keyword>
<evidence type="ECO:0000313" key="9">
    <source>
        <dbReference type="EMBL" id="ABQ18345.1"/>
    </source>
</evidence>
<keyword evidence="5 7" id="KW-1133">Transmembrane helix</keyword>
<feature type="transmembrane region" description="Helical" evidence="7">
    <location>
        <begin position="197"/>
        <end position="222"/>
    </location>
</feature>
<dbReference type="GO" id="GO:0071916">
    <property type="term" value="F:dipeptide transmembrane transporter activity"/>
    <property type="evidence" value="ECO:0007669"/>
    <property type="project" value="TreeGrafter"/>
</dbReference>
<feature type="transmembrane region" description="Helical" evidence="7">
    <location>
        <begin position="242"/>
        <end position="265"/>
    </location>
</feature>
<proteinExistence type="inferred from homology"/>
<organism evidence="9 10">
    <name type="scientific">Vibrio cholerae serotype O1 (strain ATCC 39541 / Classical Ogawa 395 / O395)</name>
    <dbReference type="NCBI Taxonomy" id="345073"/>
    <lineage>
        <taxon>Bacteria</taxon>
        <taxon>Pseudomonadati</taxon>
        <taxon>Pseudomonadota</taxon>
        <taxon>Gammaproteobacteria</taxon>
        <taxon>Vibrionales</taxon>
        <taxon>Vibrionaceae</taxon>
        <taxon>Vibrio</taxon>
    </lineage>
</organism>
<dbReference type="GO" id="GO:0005886">
    <property type="term" value="C:plasma membrane"/>
    <property type="evidence" value="ECO:0007669"/>
    <property type="project" value="UniProtKB-SubCell"/>
</dbReference>
<comment type="similarity">
    <text evidence="7">Belongs to the binding-protein-dependent transport system permease family.</text>
</comment>
<keyword evidence="6 7" id="KW-0472">Membrane</keyword>
<evidence type="ECO:0000256" key="5">
    <source>
        <dbReference type="ARBA" id="ARBA00022989"/>
    </source>
</evidence>
<dbReference type="PANTHER" id="PTHR43386">
    <property type="entry name" value="OLIGOPEPTIDE TRANSPORT SYSTEM PERMEASE PROTEIN APPC"/>
    <property type="match status" value="1"/>
</dbReference>
<protein>
    <submittedName>
        <fullName evidence="9">ABC transporter, permease protein</fullName>
    </submittedName>
</protein>
<sequence length="270" mass="30277">MFNQRPNMKLHLSKPQWLGVSLLILLVMLVLIEHLLYGGDPAKQDLNRALAAPSWGEPLGTDHYGRSNFARLSSAIATSLTMAVACVSSSALLGLVTGVVAAWKRGWWDRGFSWLLNMLLAMPGLILVLLFGAMVPGSFFILYLAIALMLWVEFFRVVRSKTLSLLEQPQIEASRLYGFNAWYLFRRHLWPELREDLFTLACFGAGNAILALASIGFLYVGLKPPQAELGMMMVELFRYYHQALWVLAQPILVVFILVLSFQMLAKGKIS</sequence>
<dbReference type="PATRIC" id="fig|345073.21.peg.3844"/>
<gene>
    <name evidence="9" type="ordered locus">VC0395_0143</name>
</gene>
<dbReference type="CDD" id="cd06261">
    <property type="entry name" value="TM_PBP2"/>
    <property type="match status" value="1"/>
</dbReference>
<dbReference type="Gene3D" id="1.10.3720.10">
    <property type="entry name" value="MetI-like"/>
    <property type="match status" value="1"/>
</dbReference>
<keyword evidence="3" id="KW-1003">Cell membrane</keyword>
<dbReference type="KEGG" id="vco:VC0395_0143"/>
<evidence type="ECO:0000256" key="6">
    <source>
        <dbReference type="ARBA" id="ARBA00023136"/>
    </source>
</evidence>
<evidence type="ECO:0000256" key="1">
    <source>
        <dbReference type="ARBA" id="ARBA00004651"/>
    </source>
</evidence>
<dbReference type="InterPro" id="IPR035906">
    <property type="entry name" value="MetI-like_sf"/>
</dbReference>
<dbReference type="KEGG" id="vcr:VC395_A1121"/>
<dbReference type="InterPro" id="IPR050366">
    <property type="entry name" value="BP-dependent_transpt_permease"/>
</dbReference>
<comment type="subcellular location">
    <subcellularLocation>
        <location evidence="1 7">Cell membrane</location>
        <topology evidence="1 7">Multi-pass membrane protein</topology>
    </subcellularLocation>
</comment>
<evidence type="ECO:0000256" key="2">
    <source>
        <dbReference type="ARBA" id="ARBA00022448"/>
    </source>
</evidence>
<dbReference type="OrthoDB" id="9783218at2"/>
<feature type="transmembrane region" description="Helical" evidence="7">
    <location>
        <begin position="76"/>
        <end position="102"/>
    </location>
</feature>
<evidence type="ECO:0000256" key="4">
    <source>
        <dbReference type="ARBA" id="ARBA00022692"/>
    </source>
</evidence>
<evidence type="ECO:0000256" key="3">
    <source>
        <dbReference type="ARBA" id="ARBA00022475"/>
    </source>
</evidence>
<dbReference type="PANTHER" id="PTHR43386:SF1">
    <property type="entry name" value="D,D-DIPEPTIDE TRANSPORT SYSTEM PERMEASE PROTEIN DDPC-RELATED"/>
    <property type="match status" value="1"/>
</dbReference>
<evidence type="ECO:0000313" key="10">
    <source>
        <dbReference type="Proteomes" id="UP000000249"/>
    </source>
</evidence>
<evidence type="ECO:0000259" key="8">
    <source>
        <dbReference type="PROSITE" id="PS50928"/>
    </source>
</evidence>
<dbReference type="SUPFAM" id="SSF161098">
    <property type="entry name" value="MetI-like"/>
    <property type="match status" value="1"/>
</dbReference>
<evidence type="ECO:0000256" key="7">
    <source>
        <dbReference type="RuleBase" id="RU363032"/>
    </source>
</evidence>
<dbReference type="FunFam" id="1.10.3720.10:FF:000153">
    <property type="entry name" value="ABC transporter permease"/>
    <property type="match status" value="1"/>
</dbReference>
<feature type="transmembrane region" description="Helical" evidence="7">
    <location>
        <begin position="140"/>
        <end position="158"/>
    </location>
</feature>
<dbReference type="InterPro" id="IPR000515">
    <property type="entry name" value="MetI-like"/>
</dbReference>
<name>A0A0H3ACH9_VIBC3</name>
<reference evidence="9 10" key="1">
    <citation type="submission" date="2007-03" db="EMBL/GenBank/DDBJ databases">
        <authorList>
            <person name="Heidelberg J."/>
        </authorList>
    </citation>
    <scope>NUCLEOTIDE SEQUENCE [LARGE SCALE GENOMIC DNA]</scope>
    <source>
        <strain evidence="10">ATCC 39541 / Classical Ogawa 395 / O395</strain>
    </source>
</reference>
<dbReference type="Pfam" id="PF00528">
    <property type="entry name" value="BPD_transp_1"/>
    <property type="match status" value="1"/>
</dbReference>
<dbReference type="AlphaFoldDB" id="A0A0H3ACH9"/>
<accession>A0A0H3ACH9</accession>
<dbReference type="eggNOG" id="COG1173">
    <property type="taxonomic scope" value="Bacteria"/>
</dbReference>
<dbReference type="Proteomes" id="UP000000249">
    <property type="component" value="Chromosome 2"/>
</dbReference>
<dbReference type="EMBL" id="CP000626">
    <property type="protein sequence ID" value="ABQ18345.1"/>
    <property type="molecule type" value="Genomic_DNA"/>
</dbReference>
<dbReference type="PROSITE" id="PS50928">
    <property type="entry name" value="ABC_TM1"/>
    <property type="match status" value="1"/>
</dbReference>